<dbReference type="KEGG" id="pgb:H744_2c2871"/>
<dbReference type="HOGENOM" id="CLU_107187_0_0_6"/>
<name>A0A0C5WWW6_9GAMM</name>
<evidence type="ECO:0000259" key="9">
    <source>
        <dbReference type="Pfam" id="PF03918"/>
    </source>
</evidence>
<reference evidence="10 11" key="1">
    <citation type="submission" date="2013-05" db="EMBL/GenBank/DDBJ databases">
        <title>Complete genome sequence of the lipase-producing bacterium Photobacterium gaetbulicola Gung47.</title>
        <authorList>
            <person name="Kim Y.-O."/>
        </authorList>
    </citation>
    <scope>NUCLEOTIDE SEQUENCE [LARGE SCALE GENOMIC DNA]</scope>
    <source>
        <strain evidence="10 11">Gung47</strain>
    </source>
</reference>
<keyword evidence="5" id="KW-0201">Cytochrome c-type biogenesis</keyword>
<dbReference type="FunFam" id="1.10.8.640:FF:000001">
    <property type="entry name" value="Cytochrome c-type biogenesis protein"/>
    <property type="match status" value="1"/>
</dbReference>
<dbReference type="Gene3D" id="1.10.8.640">
    <property type="entry name" value="Cytochrome C biogenesis protein"/>
    <property type="match status" value="1"/>
</dbReference>
<evidence type="ECO:0000256" key="5">
    <source>
        <dbReference type="ARBA" id="ARBA00022748"/>
    </source>
</evidence>
<dbReference type="PANTHER" id="PTHR47870">
    <property type="entry name" value="CYTOCHROME C-TYPE BIOGENESIS PROTEIN CCMH"/>
    <property type="match status" value="1"/>
</dbReference>
<evidence type="ECO:0000313" key="11">
    <source>
        <dbReference type="Proteomes" id="UP000032303"/>
    </source>
</evidence>
<gene>
    <name evidence="10" type="ORF">H744_2c2871</name>
</gene>
<evidence type="ECO:0000256" key="7">
    <source>
        <dbReference type="RuleBase" id="RU364112"/>
    </source>
</evidence>
<feature type="region of interest" description="Disordered" evidence="8">
    <location>
        <begin position="165"/>
        <end position="186"/>
    </location>
</feature>
<dbReference type="InterPro" id="IPR005616">
    <property type="entry name" value="CcmH/CycL/Ccl2/NrfF_N"/>
</dbReference>
<evidence type="ECO:0000256" key="6">
    <source>
        <dbReference type="ARBA" id="ARBA00023004"/>
    </source>
</evidence>
<keyword evidence="3 7" id="KW-0479">Metal-binding</keyword>
<evidence type="ECO:0000256" key="1">
    <source>
        <dbReference type="ARBA" id="ARBA00010342"/>
    </source>
</evidence>
<dbReference type="InterPro" id="IPR038297">
    <property type="entry name" value="CcmH/CycL/NrfF/Ccl2_sf"/>
</dbReference>
<protein>
    <recommendedName>
        <fullName evidence="7">Cytochrome c-type biogenesis protein</fullName>
    </recommendedName>
</protein>
<dbReference type="STRING" id="658445.H744_2c2871"/>
<dbReference type="PATRIC" id="fig|658445.3.peg.4918"/>
<keyword evidence="7" id="KW-0472">Membrane</keyword>
<feature type="compositionally biased region" description="Polar residues" evidence="8">
    <location>
        <begin position="175"/>
        <end position="186"/>
    </location>
</feature>
<keyword evidence="6 7" id="KW-0408">Iron</keyword>
<dbReference type="GO" id="GO:0017004">
    <property type="term" value="P:cytochrome complex assembly"/>
    <property type="evidence" value="ECO:0007669"/>
    <property type="project" value="UniProtKB-KW"/>
</dbReference>
<dbReference type="EMBL" id="CP005974">
    <property type="protein sequence ID" value="AJR09524.1"/>
    <property type="molecule type" value="Genomic_DNA"/>
</dbReference>
<accession>A0A0C5WWW6</accession>
<evidence type="ECO:0000313" key="10">
    <source>
        <dbReference type="EMBL" id="AJR09524.1"/>
    </source>
</evidence>
<keyword evidence="2 7" id="KW-0349">Heme</keyword>
<evidence type="ECO:0000256" key="8">
    <source>
        <dbReference type="SAM" id="MobiDB-lite"/>
    </source>
</evidence>
<evidence type="ECO:0000256" key="2">
    <source>
        <dbReference type="ARBA" id="ARBA00022617"/>
    </source>
</evidence>
<dbReference type="InterPro" id="IPR051263">
    <property type="entry name" value="C-type_cytochrome_biogenesis"/>
</dbReference>
<feature type="domain" description="CcmH/CycL/Ccl2/NrfF N-terminal" evidence="9">
    <location>
        <begin position="26"/>
        <end position="165"/>
    </location>
</feature>
<evidence type="ECO:0000256" key="4">
    <source>
        <dbReference type="ARBA" id="ARBA00022729"/>
    </source>
</evidence>
<evidence type="ECO:0000256" key="3">
    <source>
        <dbReference type="ARBA" id="ARBA00022723"/>
    </source>
</evidence>
<dbReference type="GO" id="GO:0005886">
    <property type="term" value="C:plasma membrane"/>
    <property type="evidence" value="ECO:0007669"/>
    <property type="project" value="TreeGrafter"/>
</dbReference>
<dbReference type="Pfam" id="PF03918">
    <property type="entry name" value="CcmH"/>
    <property type="match status" value="1"/>
</dbReference>
<keyword evidence="4 7" id="KW-0732">Signal</keyword>
<feature type="transmembrane region" description="Helical" evidence="7">
    <location>
        <begin position="120"/>
        <end position="139"/>
    </location>
</feature>
<proteinExistence type="inferred from homology"/>
<dbReference type="Proteomes" id="UP000032303">
    <property type="component" value="Chromosome 2"/>
</dbReference>
<feature type="chain" id="PRO_5011022155" description="Cytochrome c-type biogenesis protein" evidence="7">
    <location>
        <begin position="37"/>
        <end position="186"/>
    </location>
</feature>
<keyword evidence="11" id="KW-1185">Reference proteome</keyword>
<organism evidence="10 11">
    <name type="scientific">Photobacterium gaetbulicola Gung47</name>
    <dbReference type="NCBI Taxonomy" id="658445"/>
    <lineage>
        <taxon>Bacteria</taxon>
        <taxon>Pseudomonadati</taxon>
        <taxon>Pseudomonadota</taxon>
        <taxon>Gammaproteobacteria</taxon>
        <taxon>Vibrionales</taxon>
        <taxon>Vibrionaceae</taxon>
        <taxon>Photobacterium</taxon>
    </lineage>
</organism>
<dbReference type="AlphaFoldDB" id="A0A0C5WWW6"/>
<dbReference type="GO" id="GO:0046872">
    <property type="term" value="F:metal ion binding"/>
    <property type="evidence" value="ECO:0007669"/>
    <property type="project" value="UniProtKB-KW"/>
</dbReference>
<sequence>MMISRRMTRLFTGPLFAMAMVLTGAALVTAPAPALASIDVYEFDSPQQEKDFQELAATLRCPKCQNNNIADSNAALAQDMRQKTYELLQEGKSKQDVVDYMIARYGNFVTYNPPVMASTLILWLGPLFFIVVGFTILVMRSRKSTEKVTNSELDTQEQARLQALMAEMGTEADEASSQTNQDGKVK</sequence>
<dbReference type="PANTHER" id="PTHR47870:SF1">
    <property type="entry name" value="CYTOCHROME C-TYPE BIOGENESIS PROTEIN CCMH"/>
    <property type="match status" value="1"/>
</dbReference>
<feature type="signal peptide" evidence="7">
    <location>
        <begin position="1"/>
        <end position="36"/>
    </location>
</feature>
<comment type="similarity">
    <text evidence="1 7">Belongs to the CcmH/CycL/Ccl2/NrfF family.</text>
</comment>
<dbReference type="CDD" id="cd16378">
    <property type="entry name" value="CcmH_N"/>
    <property type="match status" value="1"/>
</dbReference>
<keyword evidence="7" id="KW-1133">Transmembrane helix</keyword>
<keyword evidence="7" id="KW-0812">Transmembrane</keyword>
<comment type="function">
    <text evidence="7">Possible subunit of a heme lyase.</text>
</comment>